<evidence type="ECO:0000259" key="1">
    <source>
        <dbReference type="Pfam" id="PF00561"/>
    </source>
</evidence>
<dbReference type="Pfam" id="PF00561">
    <property type="entry name" value="Abhydrolase_1"/>
    <property type="match status" value="1"/>
</dbReference>
<feature type="domain" description="AB hydrolase-1" evidence="1">
    <location>
        <begin position="68"/>
        <end position="211"/>
    </location>
</feature>
<dbReference type="GO" id="GO:0016787">
    <property type="term" value="F:hydrolase activity"/>
    <property type="evidence" value="ECO:0007669"/>
    <property type="project" value="UniProtKB-KW"/>
</dbReference>
<name>A0ABY6AE74_9GAMM</name>
<dbReference type="InterPro" id="IPR029058">
    <property type="entry name" value="AB_hydrolase_fold"/>
</dbReference>
<protein>
    <submittedName>
        <fullName evidence="2">Alpha/beta fold hydrolase</fullName>
    </submittedName>
</protein>
<dbReference type="Gene3D" id="3.40.50.1820">
    <property type="entry name" value="alpha/beta hydrolase"/>
    <property type="match status" value="1"/>
</dbReference>
<keyword evidence="2" id="KW-0378">Hydrolase</keyword>
<evidence type="ECO:0000313" key="3">
    <source>
        <dbReference type="Proteomes" id="UP001065322"/>
    </source>
</evidence>
<gene>
    <name evidence="2" type="ORF">HUF19_16970</name>
</gene>
<dbReference type="RefSeq" id="WP_260997711.1">
    <property type="nucleotide sequence ID" value="NZ_CP054475.1"/>
</dbReference>
<sequence length="287" mass="31050">MNPITLLRMQNSVLGRLLPATVARRHARMFLTPRLLPLKDWELATEKQAQRLSFAGHLSALRWANSGPRILLMHGWESRATHMAVIANALVAQGFDVFAIDAPRHGQSGGDKSNPVEFANAIVEADIAFGPFYGALGHSMGGAALAIAAAQGVKMERCVLMSSPASLLDVLEGFARFMGLPSSSTAYFIRCIEEEVGRPACELHSGHLLSQSNPATLLIHAQDDIEIPSTSVHAIRKHLTAAEVFLPPALGHRKILRDPMIAARIQQFFSDELIAAEESGLSADILP</sequence>
<dbReference type="InterPro" id="IPR000073">
    <property type="entry name" value="AB_hydrolase_1"/>
</dbReference>
<organism evidence="2 3">
    <name type="scientific">Thalassolituus hydrocarboniclasticus</name>
    <dbReference type="NCBI Taxonomy" id="2742796"/>
    <lineage>
        <taxon>Bacteria</taxon>
        <taxon>Pseudomonadati</taxon>
        <taxon>Pseudomonadota</taxon>
        <taxon>Gammaproteobacteria</taxon>
        <taxon>Oceanospirillales</taxon>
        <taxon>Oceanospirillaceae</taxon>
        <taxon>Thalassolituus</taxon>
    </lineage>
</organism>
<dbReference type="EMBL" id="CP054475">
    <property type="protein sequence ID" value="UXD89025.1"/>
    <property type="molecule type" value="Genomic_DNA"/>
</dbReference>
<proteinExistence type="predicted"/>
<reference evidence="3" key="1">
    <citation type="submission" date="2020-06" db="EMBL/GenBank/DDBJ databases">
        <title>Thalassolituus marinus alknpb1M-1, a hydrocarbon-degrading bacterium isolated from the deep-sea overlying water using an in-situ strategy from the South China Sea basin.</title>
        <authorList>
            <person name="Dong C."/>
            <person name="Chen Y."/>
            <person name="Shao Z."/>
        </authorList>
    </citation>
    <scope>NUCLEOTIDE SEQUENCE [LARGE SCALE GENOMIC DNA]</scope>
    <source>
        <strain evidence="3">alknpb1M-1</strain>
    </source>
</reference>
<keyword evidence="3" id="KW-1185">Reference proteome</keyword>
<dbReference type="Proteomes" id="UP001065322">
    <property type="component" value="Chromosome"/>
</dbReference>
<evidence type="ECO:0000313" key="2">
    <source>
        <dbReference type="EMBL" id="UXD89025.1"/>
    </source>
</evidence>
<dbReference type="SUPFAM" id="SSF53474">
    <property type="entry name" value="alpha/beta-Hydrolases"/>
    <property type="match status" value="1"/>
</dbReference>
<accession>A0ABY6AE74</accession>